<feature type="transmembrane region" description="Helical" evidence="1">
    <location>
        <begin position="6"/>
        <end position="26"/>
    </location>
</feature>
<evidence type="ECO:0000313" key="3">
    <source>
        <dbReference type="Proteomes" id="UP000283255"/>
    </source>
</evidence>
<evidence type="ECO:0000313" key="2">
    <source>
        <dbReference type="EMBL" id="RJG50444.1"/>
    </source>
</evidence>
<sequence>MFAEIVQWTSLLSLLVMVVATVYFSLRNFSWINQAPLGYQGCHPSWRSFSGHQNWQLLWQISLAVIASRLLLFAVVQIVFHLIHPSDNDLLTIFRDLWYRWDTNSFLSIADNGYVNEGKDRLLLVFYPLYPVLVHLMTYLIPDTFFAAVAVSNICLILACFTLFKLVMFEFHQRDIAAASVKYLLNLNSG</sequence>
<proteinExistence type="predicted"/>
<accession>A0A418YIV7</accession>
<dbReference type="EMBL" id="QZCH01000002">
    <property type="protein sequence ID" value="RJG50444.1"/>
    <property type="molecule type" value="Genomic_DNA"/>
</dbReference>
<reference evidence="2 3" key="2">
    <citation type="submission" date="2019-01" db="EMBL/GenBank/DDBJ databases">
        <title>Motilimonas pumilus sp. nov., isolated from the gut of sea cucumber (Apostichopus japonicus).</title>
        <authorList>
            <person name="Wang F.-Q."/>
            <person name="Ren L.-H."/>
            <person name="Lin Y.-W."/>
            <person name="Sun G.-H."/>
            <person name="Du Z.-J."/>
            <person name="Zhao J.-X."/>
            <person name="Liu X.-J."/>
            <person name="Liu L.-J."/>
        </authorList>
    </citation>
    <scope>NUCLEOTIDE SEQUENCE [LARGE SCALE GENOMIC DNA]</scope>
    <source>
        <strain evidence="2 3">PLHSC7-2</strain>
    </source>
</reference>
<evidence type="ECO:0000256" key="1">
    <source>
        <dbReference type="SAM" id="Phobius"/>
    </source>
</evidence>
<protein>
    <submittedName>
        <fullName evidence="2">Uncharacterized protein</fullName>
    </submittedName>
</protein>
<dbReference type="RefSeq" id="WP_119909246.1">
    <property type="nucleotide sequence ID" value="NZ_QZCH01000002.1"/>
</dbReference>
<keyword evidence="3" id="KW-1185">Reference proteome</keyword>
<organism evidence="2 3">
    <name type="scientific">Motilimonas pumila</name>
    <dbReference type="NCBI Taxonomy" id="2303987"/>
    <lineage>
        <taxon>Bacteria</taxon>
        <taxon>Pseudomonadati</taxon>
        <taxon>Pseudomonadota</taxon>
        <taxon>Gammaproteobacteria</taxon>
        <taxon>Alteromonadales</taxon>
        <taxon>Alteromonadales genera incertae sedis</taxon>
        <taxon>Motilimonas</taxon>
    </lineage>
</organism>
<name>A0A418YIV7_9GAMM</name>
<comment type="caution">
    <text evidence="2">The sequence shown here is derived from an EMBL/GenBank/DDBJ whole genome shotgun (WGS) entry which is preliminary data.</text>
</comment>
<gene>
    <name evidence="2" type="ORF">D1Z90_02900</name>
</gene>
<keyword evidence="1" id="KW-0472">Membrane</keyword>
<feature type="transmembrane region" description="Helical" evidence="1">
    <location>
        <begin position="145"/>
        <end position="164"/>
    </location>
</feature>
<reference evidence="2 3" key="1">
    <citation type="submission" date="2018-09" db="EMBL/GenBank/DDBJ databases">
        <authorList>
            <person name="Wang F."/>
        </authorList>
    </citation>
    <scope>NUCLEOTIDE SEQUENCE [LARGE SCALE GENOMIC DNA]</scope>
    <source>
        <strain evidence="2 3">PLHSC7-2</strain>
    </source>
</reference>
<keyword evidence="1" id="KW-0812">Transmembrane</keyword>
<dbReference type="AlphaFoldDB" id="A0A418YIV7"/>
<dbReference type="OrthoDB" id="573863at2"/>
<keyword evidence="1" id="KW-1133">Transmembrane helix</keyword>
<dbReference type="Proteomes" id="UP000283255">
    <property type="component" value="Unassembled WGS sequence"/>
</dbReference>